<comment type="caution">
    <text evidence="3">The sequence shown here is derived from an EMBL/GenBank/DDBJ whole genome shotgun (WGS) entry which is preliminary data.</text>
</comment>
<evidence type="ECO:0000259" key="2">
    <source>
        <dbReference type="Pfam" id="PF12706"/>
    </source>
</evidence>
<dbReference type="InterPro" id="IPR001279">
    <property type="entry name" value="Metallo-B-lactamas"/>
</dbReference>
<organism evidence="3 4">
    <name type="scientific">Streptomyces monticola</name>
    <dbReference type="NCBI Taxonomy" id="2666263"/>
    <lineage>
        <taxon>Bacteria</taxon>
        <taxon>Bacillati</taxon>
        <taxon>Actinomycetota</taxon>
        <taxon>Actinomycetes</taxon>
        <taxon>Kitasatosporales</taxon>
        <taxon>Streptomycetaceae</taxon>
        <taxon>Streptomyces</taxon>
    </lineage>
</organism>
<dbReference type="Pfam" id="PF12706">
    <property type="entry name" value="Lactamase_B_2"/>
    <property type="match status" value="1"/>
</dbReference>
<evidence type="ECO:0000313" key="3">
    <source>
        <dbReference type="EMBL" id="MFC7303616.1"/>
    </source>
</evidence>
<evidence type="ECO:0000313" key="4">
    <source>
        <dbReference type="Proteomes" id="UP001596523"/>
    </source>
</evidence>
<dbReference type="RefSeq" id="WP_381826873.1">
    <property type="nucleotide sequence ID" value="NZ_JBHTCF010000001.1"/>
</dbReference>
<dbReference type="PANTHER" id="PTHR15032">
    <property type="entry name" value="N-ACYL-PHOSPHATIDYLETHANOLAMINE-HYDROLYZING PHOSPHOLIPASE D"/>
    <property type="match status" value="1"/>
</dbReference>
<accession>A0ABW2JE12</accession>
<dbReference type="Proteomes" id="UP001596523">
    <property type="component" value="Unassembled WGS sequence"/>
</dbReference>
<name>A0ABW2JE12_9ACTN</name>
<dbReference type="SUPFAM" id="SSF56281">
    <property type="entry name" value="Metallo-hydrolase/oxidoreductase"/>
    <property type="match status" value="1"/>
</dbReference>
<evidence type="ECO:0000256" key="1">
    <source>
        <dbReference type="SAM" id="MobiDB-lite"/>
    </source>
</evidence>
<proteinExistence type="predicted"/>
<feature type="region of interest" description="Disordered" evidence="1">
    <location>
        <begin position="344"/>
        <end position="396"/>
    </location>
</feature>
<dbReference type="Gene3D" id="3.60.15.10">
    <property type="entry name" value="Ribonuclease Z/Hydroxyacylglutathione hydrolase-like"/>
    <property type="match status" value="1"/>
</dbReference>
<feature type="domain" description="Metallo-beta-lactamase" evidence="2">
    <location>
        <begin position="113"/>
        <end position="312"/>
    </location>
</feature>
<reference evidence="4" key="1">
    <citation type="journal article" date="2019" name="Int. J. Syst. Evol. Microbiol.">
        <title>The Global Catalogue of Microorganisms (GCM) 10K type strain sequencing project: providing services to taxonomists for standard genome sequencing and annotation.</title>
        <authorList>
            <consortium name="The Broad Institute Genomics Platform"/>
            <consortium name="The Broad Institute Genome Sequencing Center for Infectious Disease"/>
            <person name="Wu L."/>
            <person name="Ma J."/>
        </authorList>
    </citation>
    <scope>NUCLEOTIDE SEQUENCE [LARGE SCALE GENOMIC DNA]</scope>
    <source>
        <strain evidence="4">SYNS20</strain>
    </source>
</reference>
<keyword evidence="4" id="KW-1185">Reference proteome</keyword>
<protein>
    <submittedName>
        <fullName evidence="3">MBL fold metallo-hydrolase</fullName>
    </submittedName>
</protein>
<gene>
    <name evidence="3" type="ORF">ACFQVC_05210</name>
</gene>
<sequence length="396" mass="42524">MTGIRPPRSGLRSLQPDAFGAEPTGERLARIRRSPHFADGQFKNPLGAGIRPSGSMLEFASRYFRKEQRVRRAPAGTVPVHPTTLADLAKAPASGLRLTWMGHSSVLAEIDGRRVLFDPVWGERCSPFAFAGPKRLHPVPVPLAALGPVDAVVISHDHYDHLDMPTIKALAGTDTVFAVPLGVGAHLEHWGVPADRMRELDWQETTKIAGLSLTATPARHFCGRGLRNQQHTLWASWAVAGAEHRIYHSGDTGYFPGFKDIGAEHGPFDATMIQIGAYSEYWPDIHMTPEEGVRTHLDLQGGAHGALLPIHWGTFNLAPHPWAEPGEGTLAAARKAGVTVALPPPGAPFEPGSAELPQTPWWRGVAPGPAPAEAATDRVTAGGPEDRGEQQAAPVA</sequence>
<dbReference type="PANTHER" id="PTHR15032:SF4">
    <property type="entry name" value="N-ACYL-PHOSPHATIDYLETHANOLAMINE-HYDROLYZING PHOSPHOLIPASE D"/>
    <property type="match status" value="1"/>
</dbReference>
<dbReference type="InterPro" id="IPR036866">
    <property type="entry name" value="RibonucZ/Hydroxyglut_hydro"/>
</dbReference>
<feature type="region of interest" description="Disordered" evidence="1">
    <location>
        <begin position="1"/>
        <end position="23"/>
    </location>
</feature>
<dbReference type="EMBL" id="JBHTCF010000001">
    <property type="protein sequence ID" value="MFC7303616.1"/>
    <property type="molecule type" value="Genomic_DNA"/>
</dbReference>